<dbReference type="RefSeq" id="WP_312644665.1">
    <property type="nucleotide sequence ID" value="NZ_CP116967.1"/>
</dbReference>
<dbReference type="PANTHER" id="PTHR24567:SF68">
    <property type="entry name" value="DNA-BINDING TRANSCRIPTIONAL DUAL REGULATOR CRP"/>
    <property type="match status" value="1"/>
</dbReference>
<sequence>MVMYKQAIKNVPLFSELTDQELNLLAASGSRQKFSDKNVIFQEGDSGEVLFIILSGKVKVLLTGKNGQEFILSHLGPGNFFGEMAILESAPRSASVVTVEPSECFLLGRKALTELLKHHPDIAIKILKNLSQRLRKVSEQVRSLVMFDMYGRVGRCLLDLAKFQDGVETHGQLLISNRPSFQELANMVGCSRETLSRTLKALKENGSLSVTRKTIYINRLWE</sequence>
<keyword evidence="2" id="KW-0238">DNA-binding</keyword>
<dbReference type="GO" id="GO:0003677">
    <property type="term" value="F:DNA binding"/>
    <property type="evidence" value="ECO:0007669"/>
    <property type="project" value="UniProtKB-KW"/>
</dbReference>
<reference evidence="6 7" key="1">
    <citation type="submission" date="2023-01" db="EMBL/GenBank/DDBJ databases">
        <title>Cultivation and genomic characterization of new, ubiquitous marine nitrite-oxidizing bacteria from the Nitrospirales.</title>
        <authorList>
            <person name="Mueller A.J."/>
            <person name="Daebeler A."/>
            <person name="Herbold C.W."/>
            <person name="Kirkegaard R.H."/>
            <person name="Daims H."/>
        </authorList>
    </citation>
    <scope>NUCLEOTIDE SEQUENCE [LARGE SCALE GENOMIC DNA]</scope>
    <source>
        <strain evidence="6 7">VA</strain>
    </source>
</reference>
<dbReference type="InterPro" id="IPR036388">
    <property type="entry name" value="WH-like_DNA-bd_sf"/>
</dbReference>
<organism evidence="6 7">
    <name type="scientific">Candidatus Nitrospira allomarina</name>
    <dbReference type="NCBI Taxonomy" id="3020900"/>
    <lineage>
        <taxon>Bacteria</taxon>
        <taxon>Pseudomonadati</taxon>
        <taxon>Nitrospirota</taxon>
        <taxon>Nitrospiria</taxon>
        <taxon>Nitrospirales</taxon>
        <taxon>Nitrospiraceae</taxon>
        <taxon>Nitrospira</taxon>
    </lineage>
</organism>
<evidence type="ECO:0000313" key="7">
    <source>
        <dbReference type="Proteomes" id="UP001302719"/>
    </source>
</evidence>
<dbReference type="Gene3D" id="1.10.10.10">
    <property type="entry name" value="Winged helix-like DNA-binding domain superfamily/Winged helix DNA-binding domain"/>
    <property type="match status" value="1"/>
</dbReference>
<dbReference type="InterPro" id="IPR014710">
    <property type="entry name" value="RmlC-like_jellyroll"/>
</dbReference>
<dbReference type="Pfam" id="PF00027">
    <property type="entry name" value="cNMP_binding"/>
    <property type="match status" value="1"/>
</dbReference>
<keyword evidence="7" id="KW-1185">Reference proteome</keyword>
<dbReference type="AlphaFoldDB" id="A0AA96GC09"/>
<dbReference type="PROSITE" id="PS51063">
    <property type="entry name" value="HTH_CRP_2"/>
    <property type="match status" value="1"/>
</dbReference>
<dbReference type="InterPro" id="IPR036390">
    <property type="entry name" value="WH_DNA-bd_sf"/>
</dbReference>
<dbReference type="InterPro" id="IPR012318">
    <property type="entry name" value="HTH_CRP"/>
</dbReference>
<dbReference type="InterPro" id="IPR000595">
    <property type="entry name" value="cNMP-bd_dom"/>
</dbReference>
<feature type="domain" description="Cyclic nucleotide-binding" evidence="4">
    <location>
        <begin position="13"/>
        <end position="133"/>
    </location>
</feature>
<evidence type="ECO:0000256" key="1">
    <source>
        <dbReference type="ARBA" id="ARBA00023015"/>
    </source>
</evidence>
<dbReference type="EMBL" id="CP116967">
    <property type="protein sequence ID" value="WNM58607.1"/>
    <property type="molecule type" value="Genomic_DNA"/>
</dbReference>
<proteinExistence type="predicted"/>
<evidence type="ECO:0000259" key="4">
    <source>
        <dbReference type="PROSITE" id="PS50042"/>
    </source>
</evidence>
<dbReference type="SMART" id="SM00419">
    <property type="entry name" value="HTH_CRP"/>
    <property type="match status" value="1"/>
</dbReference>
<evidence type="ECO:0000259" key="5">
    <source>
        <dbReference type="PROSITE" id="PS51063"/>
    </source>
</evidence>
<evidence type="ECO:0000256" key="3">
    <source>
        <dbReference type="ARBA" id="ARBA00023163"/>
    </source>
</evidence>
<dbReference type="GO" id="GO:0005829">
    <property type="term" value="C:cytosol"/>
    <property type="evidence" value="ECO:0007669"/>
    <property type="project" value="TreeGrafter"/>
</dbReference>
<dbReference type="Pfam" id="PF13545">
    <property type="entry name" value="HTH_Crp_2"/>
    <property type="match status" value="1"/>
</dbReference>
<keyword evidence="1" id="KW-0805">Transcription regulation</keyword>
<dbReference type="InterPro" id="IPR018488">
    <property type="entry name" value="cNMP-bd_CS"/>
</dbReference>
<dbReference type="InterPro" id="IPR018490">
    <property type="entry name" value="cNMP-bd_dom_sf"/>
</dbReference>
<dbReference type="SMART" id="SM00100">
    <property type="entry name" value="cNMP"/>
    <property type="match status" value="1"/>
</dbReference>
<dbReference type="Gene3D" id="2.60.120.10">
    <property type="entry name" value="Jelly Rolls"/>
    <property type="match status" value="1"/>
</dbReference>
<dbReference type="SUPFAM" id="SSF46785">
    <property type="entry name" value="Winged helix' DNA-binding domain"/>
    <property type="match status" value="1"/>
</dbReference>
<name>A0AA96GC09_9BACT</name>
<dbReference type="PROSITE" id="PS00889">
    <property type="entry name" value="CNMP_BINDING_2"/>
    <property type="match status" value="1"/>
</dbReference>
<dbReference type="KEGG" id="nall:PP769_02235"/>
<dbReference type="Proteomes" id="UP001302719">
    <property type="component" value="Chromosome"/>
</dbReference>
<protein>
    <submittedName>
        <fullName evidence="6">Crp/Fnr family transcriptional regulator</fullName>
    </submittedName>
</protein>
<dbReference type="PANTHER" id="PTHR24567">
    <property type="entry name" value="CRP FAMILY TRANSCRIPTIONAL REGULATORY PROTEIN"/>
    <property type="match status" value="1"/>
</dbReference>
<keyword evidence="3" id="KW-0804">Transcription</keyword>
<gene>
    <name evidence="6" type="ORF">PP769_02235</name>
</gene>
<dbReference type="CDD" id="cd00038">
    <property type="entry name" value="CAP_ED"/>
    <property type="match status" value="1"/>
</dbReference>
<evidence type="ECO:0000313" key="6">
    <source>
        <dbReference type="EMBL" id="WNM58607.1"/>
    </source>
</evidence>
<accession>A0AA96GC09</accession>
<evidence type="ECO:0000256" key="2">
    <source>
        <dbReference type="ARBA" id="ARBA00023125"/>
    </source>
</evidence>
<dbReference type="PRINTS" id="PR00103">
    <property type="entry name" value="CAMPKINASE"/>
</dbReference>
<dbReference type="PROSITE" id="PS50042">
    <property type="entry name" value="CNMP_BINDING_3"/>
    <property type="match status" value="1"/>
</dbReference>
<feature type="domain" description="HTH crp-type" evidence="5">
    <location>
        <begin position="147"/>
        <end position="221"/>
    </location>
</feature>
<dbReference type="SUPFAM" id="SSF51206">
    <property type="entry name" value="cAMP-binding domain-like"/>
    <property type="match status" value="1"/>
</dbReference>
<dbReference type="InterPro" id="IPR050397">
    <property type="entry name" value="Env_Response_Regulators"/>
</dbReference>
<dbReference type="GO" id="GO:0003700">
    <property type="term" value="F:DNA-binding transcription factor activity"/>
    <property type="evidence" value="ECO:0007669"/>
    <property type="project" value="TreeGrafter"/>
</dbReference>